<proteinExistence type="predicted"/>
<comment type="caution">
    <text evidence="2">The sequence shown here is derived from an EMBL/GenBank/DDBJ whole genome shotgun (WGS) entry which is preliminary data.</text>
</comment>
<evidence type="ECO:0000313" key="2">
    <source>
        <dbReference type="EMBL" id="MED6196953.1"/>
    </source>
</evidence>
<sequence length="66" mass="7329">MSLSFFVVFILVFIAVAFRFWPPSSSTQSHLGNRVPLSSDSSRCFGQSDCCSLENDVALAKVIWIL</sequence>
<feature type="chain" id="PRO_5047338233" description="Secreted protein" evidence="1">
    <location>
        <begin position="18"/>
        <end position="66"/>
    </location>
</feature>
<organism evidence="2 3">
    <name type="scientific">Stylosanthes scabra</name>
    <dbReference type="NCBI Taxonomy" id="79078"/>
    <lineage>
        <taxon>Eukaryota</taxon>
        <taxon>Viridiplantae</taxon>
        <taxon>Streptophyta</taxon>
        <taxon>Embryophyta</taxon>
        <taxon>Tracheophyta</taxon>
        <taxon>Spermatophyta</taxon>
        <taxon>Magnoliopsida</taxon>
        <taxon>eudicotyledons</taxon>
        <taxon>Gunneridae</taxon>
        <taxon>Pentapetalae</taxon>
        <taxon>rosids</taxon>
        <taxon>fabids</taxon>
        <taxon>Fabales</taxon>
        <taxon>Fabaceae</taxon>
        <taxon>Papilionoideae</taxon>
        <taxon>50 kb inversion clade</taxon>
        <taxon>dalbergioids sensu lato</taxon>
        <taxon>Dalbergieae</taxon>
        <taxon>Pterocarpus clade</taxon>
        <taxon>Stylosanthes</taxon>
    </lineage>
</organism>
<evidence type="ECO:0008006" key="4">
    <source>
        <dbReference type="Google" id="ProtNLM"/>
    </source>
</evidence>
<accession>A0ABU6XJH3</accession>
<reference evidence="2 3" key="1">
    <citation type="journal article" date="2023" name="Plants (Basel)">
        <title>Bridging the Gap: Combining Genomics and Transcriptomics Approaches to Understand Stylosanthes scabra, an Orphan Legume from the Brazilian Caatinga.</title>
        <authorList>
            <person name="Ferreira-Neto J.R.C."/>
            <person name="da Silva M.D."/>
            <person name="Binneck E."/>
            <person name="de Melo N.F."/>
            <person name="da Silva R.H."/>
            <person name="de Melo A.L.T.M."/>
            <person name="Pandolfi V."/>
            <person name="Bustamante F.O."/>
            <person name="Brasileiro-Vidal A.C."/>
            <person name="Benko-Iseppon A.M."/>
        </authorList>
    </citation>
    <scope>NUCLEOTIDE SEQUENCE [LARGE SCALE GENOMIC DNA]</scope>
    <source>
        <tissue evidence="2">Leaves</tissue>
    </source>
</reference>
<keyword evidence="1" id="KW-0732">Signal</keyword>
<gene>
    <name evidence="2" type="ORF">PIB30_052141</name>
</gene>
<name>A0ABU6XJH3_9FABA</name>
<evidence type="ECO:0000313" key="3">
    <source>
        <dbReference type="Proteomes" id="UP001341840"/>
    </source>
</evidence>
<feature type="signal peptide" evidence="1">
    <location>
        <begin position="1"/>
        <end position="17"/>
    </location>
</feature>
<protein>
    <recommendedName>
        <fullName evidence="4">Secreted protein</fullName>
    </recommendedName>
</protein>
<dbReference type="Proteomes" id="UP001341840">
    <property type="component" value="Unassembled WGS sequence"/>
</dbReference>
<evidence type="ECO:0000256" key="1">
    <source>
        <dbReference type="SAM" id="SignalP"/>
    </source>
</evidence>
<dbReference type="EMBL" id="JASCZI010211824">
    <property type="protein sequence ID" value="MED6196953.1"/>
    <property type="molecule type" value="Genomic_DNA"/>
</dbReference>
<keyword evidence="3" id="KW-1185">Reference proteome</keyword>